<evidence type="ECO:0000313" key="10">
    <source>
        <dbReference type="Proteomes" id="UP000005262"/>
    </source>
</evidence>
<accession>J7INS3</accession>
<keyword evidence="6" id="KW-0418">Kinase</keyword>
<dbReference type="Pfam" id="PF17853">
    <property type="entry name" value="GGDEF_2"/>
    <property type="match status" value="1"/>
</dbReference>
<dbReference type="OrthoDB" id="9807021at2"/>
<dbReference type="CDD" id="cd00130">
    <property type="entry name" value="PAS"/>
    <property type="match status" value="1"/>
</dbReference>
<dbReference type="EC" id="2.7.13.3" evidence="3"/>
<dbReference type="InterPro" id="IPR013656">
    <property type="entry name" value="PAS_4"/>
</dbReference>
<dbReference type="Gene3D" id="3.30.450.20">
    <property type="entry name" value="PAS domain"/>
    <property type="match status" value="2"/>
</dbReference>
<dbReference type="PANTHER" id="PTHR43304:SF1">
    <property type="entry name" value="PAC DOMAIN-CONTAINING PROTEIN"/>
    <property type="match status" value="1"/>
</dbReference>
<dbReference type="Pfam" id="PF08447">
    <property type="entry name" value="PAS_3"/>
    <property type="match status" value="1"/>
</dbReference>
<dbReference type="KEGG" id="dmi:Desmer_1494"/>
<keyword evidence="10" id="KW-1185">Reference proteome</keyword>
<dbReference type="InterPro" id="IPR000014">
    <property type="entry name" value="PAS"/>
</dbReference>
<dbReference type="STRING" id="768704.Desmer_1494"/>
<dbReference type="NCBIfam" id="TIGR00229">
    <property type="entry name" value="sensory_box"/>
    <property type="match status" value="2"/>
</dbReference>
<dbReference type="eggNOG" id="COG2508">
    <property type="taxonomic scope" value="Bacteria"/>
</dbReference>
<dbReference type="PROSITE" id="PS50113">
    <property type="entry name" value="PAC"/>
    <property type="match status" value="1"/>
</dbReference>
<evidence type="ECO:0000256" key="4">
    <source>
        <dbReference type="ARBA" id="ARBA00022553"/>
    </source>
</evidence>
<dbReference type="SUPFAM" id="SSF55785">
    <property type="entry name" value="PYP-like sensor domain (PAS domain)"/>
    <property type="match status" value="2"/>
</dbReference>
<dbReference type="InterPro" id="IPR052162">
    <property type="entry name" value="Sensor_kinase/Photoreceptor"/>
</dbReference>
<dbReference type="InterPro" id="IPR041522">
    <property type="entry name" value="CdaR_GGDEF"/>
</dbReference>
<evidence type="ECO:0000256" key="5">
    <source>
        <dbReference type="ARBA" id="ARBA00022679"/>
    </source>
</evidence>
<organism evidence="9 10">
    <name type="scientific">Desulfosporosinus meridiei (strain ATCC BAA-275 / DSM 13257 / KCTC 12902 / NCIMB 13706 / S10)</name>
    <dbReference type="NCBI Taxonomy" id="768704"/>
    <lineage>
        <taxon>Bacteria</taxon>
        <taxon>Bacillati</taxon>
        <taxon>Bacillota</taxon>
        <taxon>Clostridia</taxon>
        <taxon>Eubacteriales</taxon>
        <taxon>Desulfitobacteriaceae</taxon>
        <taxon>Desulfosporosinus</taxon>
    </lineage>
</organism>
<dbReference type="PROSITE" id="PS50112">
    <property type="entry name" value="PAS"/>
    <property type="match status" value="1"/>
</dbReference>
<dbReference type="InterPro" id="IPR001610">
    <property type="entry name" value="PAC"/>
</dbReference>
<dbReference type="InterPro" id="IPR000700">
    <property type="entry name" value="PAS-assoc_C"/>
</dbReference>
<dbReference type="AlphaFoldDB" id="J7INS3"/>
<keyword evidence="5" id="KW-0808">Transferase</keyword>
<dbReference type="eggNOG" id="COG2202">
    <property type="taxonomic scope" value="Bacteria"/>
</dbReference>
<dbReference type="SMART" id="SM00086">
    <property type="entry name" value="PAC"/>
    <property type="match status" value="2"/>
</dbReference>
<dbReference type="Gene3D" id="1.10.10.2840">
    <property type="entry name" value="PucR C-terminal helix-turn-helix domain"/>
    <property type="match status" value="1"/>
</dbReference>
<evidence type="ECO:0000259" key="7">
    <source>
        <dbReference type="PROSITE" id="PS50112"/>
    </source>
</evidence>
<dbReference type="InterPro" id="IPR025736">
    <property type="entry name" value="PucR_C-HTH_dom"/>
</dbReference>
<proteinExistence type="inferred from homology"/>
<dbReference type="Pfam" id="PF08448">
    <property type="entry name" value="PAS_4"/>
    <property type="match status" value="1"/>
</dbReference>
<evidence type="ECO:0000256" key="1">
    <source>
        <dbReference type="ARBA" id="ARBA00000085"/>
    </source>
</evidence>
<dbReference type="InterPro" id="IPR013655">
    <property type="entry name" value="PAS_fold_3"/>
</dbReference>
<evidence type="ECO:0000259" key="8">
    <source>
        <dbReference type="PROSITE" id="PS50113"/>
    </source>
</evidence>
<evidence type="ECO:0000256" key="2">
    <source>
        <dbReference type="ARBA" id="ARBA00006754"/>
    </source>
</evidence>
<keyword evidence="4" id="KW-0597">Phosphoprotein</keyword>
<feature type="domain" description="PAC" evidence="8">
    <location>
        <begin position="104"/>
        <end position="156"/>
    </location>
</feature>
<sequence>MTRAIEHNTINQSHITDKTQTQKELKDHNERLELVLEATGAGVWDYDLVNNSNYIDKRCKAILGYEENEITDELEEWRSRWHVEDSEKIAEAIRLCEEGKTDQFDLEYRLQHKNGSYLWVRSIGRFIYNEQFEPIRAVGTISDITKYKEAEDRIIESKNKLKDFARAIPDVSAIVDEDGRYIEVFGNKKHTLMPNLEMVGCTFHELFPAELADLMLEDIRLVIATGENRSMIREMDIGSVKRYFEGRTAPMQYQVNGKKTAVVVVSDITERYEVERMLKFTYELQRKSDFINDILSGNISLTEKTLGMAEKLKINFRGSLCCFLINVLGHSDKDQKDQRINDHSKQMVNRLIYLISNNTNYLVWNNCDKIGVLWEGNLINASNTPKDLTQSSILTASELKAFLSNAEPGLTISIGISDFHSGIDCIKNSYKEAWNTLISAQCQMHKDGGIFHYKDVGLFQILSLIYEQDYSSDFVRKMIGCIIDYDKEKGSDLLITLEEILQSNNLKDAANRLYIHYKTLVFRKRRIEEILGVSLESVDTRLALAAAIKLYRLINTSISLLKRTPERGG</sequence>
<reference evidence="9 10" key="1">
    <citation type="journal article" date="2012" name="J. Bacteriol.">
        <title>Complete genome sequences of Desulfosporosinus orientis DSM765T, Desulfosporosinus youngiae DSM17734T, Desulfosporosinus meridiei DSM13257T, and Desulfosporosinus acidiphilus DSM22704T.</title>
        <authorList>
            <person name="Pester M."/>
            <person name="Brambilla E."/>
            <person name="Alazard D."/>
            <person name="Rattei T."/>
            <person name="Weinmaier T."/>
            <person name="Han J."/>
            <person name="Lucas S."/>
            <person name="Lapidus A."/>
            <person name="Cheng J.F."/>
            <person name="Goodwin L."/>
            <person name="Pitluck S."/>
            <person name="Peters L."/>
            <person name="Ovchinnikova G."/>
            <person name="Teshima H."/>
            <person name="Detter J.C."/>
            <person name="Han C.S."/>
            <person name="Tapia R."/>
            <person name="Land M.L."/>
            <person name="Hauser L."/>
            <person name="Kyrpides N.C."/>
            <person name="Ivanova N.N."/>
            <person name="Pagani I."/>
            <person name="Huntmann M."/>
            <person name="Wei C.L."/>
            <person name="Davenport K.W."/>
            <person name="Daligault H."/>
            <person name="Chain P.S."/>
            <person name="Chen A."/>
            <person name="Mavromatis K."/>
            <person name="Markowitz V."/>
            <person name="Szeto E."/>
            <person name="Mikhailova N."/>
            <person name="Pati A."/>
            <person name="Wagner M."/>
            <person name="Woyke T."/>
            <person name="Ollivier B."/>
            <person name="Klenk H.P."/>
            <person name="Spring S."/>
            <person name="Loy A."/>
        </authorList>
    </citation>
    <scope>NUCLEOTIDE SEQUENCE [LARGE SCALE GENOMIC DNA]</scope>
    <source>
        <strain evidence="10">ATCC BAA-275 / DSM 13257 / NCIMB 13706 / S10</strain>
    </source>
</reference>
<dbReference type="Proteomes" id="UP000005262">
    <property type="component" value="Chromosome"/>
</dbReference>
<comment type="catalytic activity">
    <reaction evidence="1">
        <text>ATP + protein L-histidine = ADP + protein N-phospho-L-histidine.</text>
        <dbReference type="EC" id="2.7.13.3"/>
    </reaction>
</comment>
<dbReference type="PANTHER" id="PTHR43304">
    <property type="entry name" value="PHYTOCHROME-LIKE PROTEIN CPH1"/>
    <property type="match status" value="1"/>
</dbReference>
<evidence type="ECO:0000256" key="6">
    <source>
        <dbReference type="ARBA" id="ARBA00022777"/>
    </source>
</evidence>
<dbReference type="EMBL" id="CP003629">
    <property type="protein sequence ID" value="AFQ43487.1"/>
    <property type="molecule type" value="Genomic_DNA"/>
</dbReference>
<name>J7INS3_DESMD</name>
<evidence type="ECO:0000256" key="3">
    <source>
        <dbReference type="ARBA" id="ARBA00012438"/>
    </source>
</evidence>
<dbReference type="SMART" id="SM00091">
    <property type="entry name" value="PAS"/>
    <property type="match status" value="2"/>
</dbReference>
<dbReference type="RefSeq" id="WP_014902406.1">
    <property type="nucleotide sequence ID" value="NC_018515.1"/>
</dbReference>
<dbReference type="HOGENOM" id="CLU_478772_0_0_9"/>
<dbReference type="InterPro" id="IPR042070">
    <property type="entry name" value="PucR_C-HTH_sf"/>
</dbReference>
<feature type="domain" description="PAS" evidence="7">
    <location>
        <begin position="28"/>
        <end position="100"/>
    </location>
</feature>
<dbReference type="Pfam" id="PF13556">
    <property type="entry name" value="HTH_30"/>
    <property type="match status" value="1"/>
</dbReference>
<evidence type="ECO:0000313" key="9">
    <source>
        <dbReference type="EMBL" id="AFQ43487.1"/>
    </source>
</evidence>
<gene>
    <name evidence="9" type="ordered locus">Desmer_1494</name>
</gene>
<comment type="similarity">
    <text evidence="2">Belongs to the CdaR family.</text>
</comment>
<dbReference type="InterPro" id="IPR035965">
    <property type="entry name" value="PAS-like_dom_sf"/>
</dbReference>
<protein>
    <recommendedName>
        <fullName evidence="3">histidine kinase</fullName>
        <ecNumber evidence="3">2.7.13.3</ecNumber>
    </recommendedName>
</protein>
<reference evidence="10" key="2">
    <citation type="submission" date="2012-08" db="EMBL/GenBank/DDBJ databases">
        <title>Finished genome of Desulfosporosinus meridiei DSM 13257.</title>
        <authorList>
            <person name="Huntemann M."/>
            <person name="Wei C.-L."/>
            <person name="Han J."/>
            <person name="Detter J.C."/>
            <person name="Han C."/>
            <person name="Davenport K."/>
            <person name="Daligault H."/>
            <person name="Erkkila T."/>
            <person name="Gu W."/>
            <person name="Munk A.C.C."/>
            <person name="Teshima H."/>
            <person name="Xu Y."/>
            <person name="Chain P."/>
            <person name="Tapia R."/>
            <person name="Chen A."/>
            <person name="Krypides N."/>
            <person name="Mavromatis K."/>
            <person name="Markowitz V."/>
            <person name="Szeto E."/>
            <person name="Ivanova N."/>
            <person name="Mikhailova N."/>
            <person name="Ovchinnikova G."/>
            <person name="Pagani I."/>
            <person name="Pati A."/>
            <person name="Goodwin L."/>
            <person name="Peters L."/>
            <person name="Pitluck S."/>
            <person name="Woyke T."/>
            <person name="Pester M."/>
            <person name="Spring S."/>
            <person name="Ollivier B."/>
            <person name="Rattei T."/>
            <person name="Klenk H.-P."/>
            <person name="Wagner M."/>
            <person name="Loy A."/>
        </authorList>
    </citation>
    <scope>NUCLEOTIDE SEQUENCE [LARGE SCALE GENOMIC DNA]</scope>
    <source>
        <strain evidence="10">ATCC BAA-275 / DSM 13257 / NCIMB 13706 / S10</strain>
    </source>
</reference>
<dbReference type="GO" id="GO:0004673">
    <property type="term" value="F:protein histidine kinase activity"/>
    <property type="evidence" value="ECO:0007669"/>
    <property type="project" value="UniProtKB-EC"/>
</dbReference>